<feature type="region of interest" description="Disordered" evidence="5">
    <location>
        <begin position="1"/>
        <end position="63"/>
    </location>
</feature>
<evidence type="ECO:0000256" key="2">
    <source>
        <dbReference type="ARBA" id="ARBA00022692"/>
    </source>
</evidence>
<evidence type="ECO:0000256" key="3">
    <source>
        <dbReference type="ARBA" id="ARBA00022989"/>
    </source>
</evidence>
<reference evidence="7 10" key="4">
    <citation type="journal article" date="2024" name="Microbiol. Resour. Announc.">
        <title>Genome annotations for the ascomycete fungi Trichoderma harzianum, Trichoderma aggressivum, and Purpureocillium lilacinum.</title>
        <authorList>
            <person name="Beijen E.P.W."/>
            <person name="Ohm R.A."/>
        </authorList>
    </citation>
    <scope>NUCLEOTIDE SEQUENCE [LARGE SCALE GENOMIC DNA]</scope>
    <source>
        <strain evidence="7 10">CBS 150709</strain>
    </source>
</reference>
<protein>
    <submittedName>
        <fullName evidence="8">Uncharacterized protein</fullName>
    </submittedName>
</protein>
<keyword evidence="10" id="KW-1185">Reference proteome</keyword>
<organism evidence="8 9">
    <name type="scientific">Purpureocillium lilacinum</name>
    <name type="common">Paecilomyces lilacinus</name>
    <dbReference type="NCBI Taxonomy" id="33203"/>
    <lineage>
        <taxon>Eukaryota</taxon>
        <taxon>Fungi</taxon>
        <taxon>Dikarya</taxon>
        <taxon>Ascomycota</taxon>
        <taxon>Pezizomycotina</taxon>
        <taxon>Sordariomycetes</taxon>
        <taxon>Hypocreomycetidae</taxon>
        <taxon>Hypocreales</taxon>
        <taxon>Ophiocordycipitaceae</taxon>
        <taxon>Purpureocillium</taxon>
    </lineage>
</organism>
<feature type="transmembrane region" description="Helical" evidence="6">
    <location>
        <begin position="129"/>
        <end position="149"/>
    </location>
</feature>
<name>A0A2U3DWN3_PURLI</name>
<feature type="compositionally biased region" description="Low complexity" evidence="5">
    <location>
        <begin position="25"/>
        <end position="34"/>
    </location>
</feature>
<evidence type="ECO:0000313" key="10">
    <source>
        <dbReference type="Proteomes" id="UP001287286"/>
    </source>
</evidence>
<keyword evidence="2 6" id="KW-0812">Transmembrane</keyword>
<dbReference type="Pfam" id="PF23489">
    <property type="entry name" value="V-ATPase_su_f"/>
    <property type="match status" value="1"/>
</dbReference>
<comment type="caution">
    <text evidence="8">The sequence shown here is derived from an EMBL/GenBank/DDBJ whole genome shotgun (WGS) entry which is preliminary data.</text>
</comment>
<accession>A0A2U3DWN3</accession>
<reference evidence="8 9" key="2">
    <citation type="journal article" date="2016" name="Front. Microbiol.">
        <title>Genome and transcriptome sequences reveal the specific parasitism of the nematophagous Purpureocillium lilacinum 36-1.</title>
        <authorList>
            <person name="Xie J."/>
            <person name="Li S."/>
            <person name="Mo C."/>
            <person name="Xiao X."/>
            <person name="Peng D."/>
            <person name="Wang G."/>
            <person name="Xiao Y."/>
        </authorList>
    </citation>
    <scope>NUCLEOTIDE SEQUENCE [LARGE SCALE GENOMIC DNA]</scope>
    <source>
        <strain evidence="8 9">36-1</strain>
    </source>
</reference>
<evidence type="ECO:0000256" key="1">
    <source>
        <dbReference type="ARBA" id="ARBA00004370"/>
    </source>
</evidence>
<dbReference type="Proteomes" id="UP001287286">
    <property type="component" value="Unassembled WGS sequence"/>
</dbReference>
<reference evidence="7" key="3">
    <citation type="submission" date="2023-11" db="EMBL/GenBank/DDBJ databases">
        <authorList>
            <person name="Beijen E."/>
            <person name="Ohm R.A."/>
        </authorList>
    </citation>
    <scope>NUCLEOTIDE SEQUENCE</scope>
    <source>
        <strain evidence="7">CBS 150709</strain>
    </source>
</reference>
<reference evidence="8" key="1">
    <citation type="submission" date="2015-05" db="EMBL/GenBank/DDBJ databases">
        <authorList>
            <person name="Wang D.B."/>
            <person name="Wang M."/>
        </authorList>
    </citation>
    <scope>NUCLEOTIDE SEQUENCE</scope>
    <source>
        <strain evidence="8">36-1</strain>
    </source>
</reference>
<proteinExistence type="predicted"/>
<keyword evidence="4 6" id="KW-0472">Membrane</keyword>
<dbReference type="GO" id="GO:0016020">
    <property type="term" value="C:membrane"/>
    <property type="evidence" value="ECO:0007669"/>
    <property type="project" value="UniProtKB-SubCell"/>
</dbReference>
<evidence type="ECO:0000256" key="4">
    <source>
        <dbReference type="ARBA" id="ARBA00023136"/>
    </source>
</evidence>
<dbReference type="Proteomes" id="UP000245956">
    <property type="component" value="Unassembled WGS sequence"/>
</dbReference>
<sequence length="165" mass="17866">MAPPPPTSELNFSSSLVRYPPRLDSSSSSSSSSSPVCPHETNRIASGRSQAPLAHHEARRQRHARMVMVRPPRAEPPSPILRPPTLTPVRSTVISVFAIIILTVLGILFRSGHEEFVGGRDDPTDGKAVSGTIFTAVIVYGAFLVFCGFQGMLHVRENRRGAIAL</sequence>
<evidence type="ECO:0000313" key="8">
    <source>
        <dbReference type="EMBL" id="PWI66656.1"/>
    </source>
</evidence>
<feature type="transmembrane region" description="Helical" evidence="6">
    <location>
        <begin position="91"/>
        <end position="109"/>
    </location>
</feature>
<evidence type="ECO:0000313" key="7">
    <source>
        <dbReference type="EMBL" id="KAK4085768.1"/>
    </source>
</evidence>
<comment type="subcellular location">
    <subcellularLocation>
        <location evidence="1">Membrane</location>
    </subcellularLocation>
</comment>
<dbReference type="InterPro" id="IPR056552">
    <property type="entry name" value="Ribonucl_Kappa"/>
</dbReference>
<dbReference type="AlphaFoldDB" id="A0A2U3DWN3"/>
<gene>
    <name evidence="8" type="ORF">PCL_04794</name>
    <name evidence="7" type="ORF">Purlil1_9928</name>
</gene>
<dbReference type="EMBL" id="LCWV01000023">
    <property type="protein sequence ID" value="PWI66656.1"/>
    <property type="molecule type" value="Genomic_DNA"/>
</dbReference>
<keyword evidence="3 6" id="KW-1133">Transmembrane helix</keyword>
<evidence type="ECO:0000256" key="6">
    <source>
        <dbReference type="SAM" id="Phobius"/>
    </source>
</evidence>
<evidence type="ECO:0000256" key="5">
    <source>
        <dbReference type="SAM" id="MobiDB-lite"/>
    </source>
</evidence>
<dbReference type="EMBL" id="JAWRVI010000047">
    <property type="protein sequence ID" value="KAK4085768.1"/>
    <property type="molecule type" value="Genomic_DNA"/>
</dbReference>
<evidence type="ECO:0000313" key="9">
    <source>
        <dbReference type="Proteomes" id="UP000245956"/>
    </source>
</evidence>